<dbReference type="InterPro" id="IPR027989">
    <property type="entry name" value="DUF4461"/>
</dbReference>
<evidence type="ECO:0000259" key="2">
    <source>
        <dbReference type="Pfam" id="PF14688"/>
    </source>
</evidence>
<proteinExistence type="predicted"/>
<dbReference type="Pfam" id="PF14688">
    <property type="entry name" value="DUF4461"/>
    <property type="match status" value="1"/>
</dbReference>
<keyword evidence="4" id="KW-1185">Reference proteome</keyword>
<dbReference type="InterPro" id="IPR027986">
    <property type="entry name" value="TCAIM"/>
</dbReference>
<feature type="domain" description="DUF4460" evidence="1">
    <location>
        <begin position="54"/>
        <end position="123"/>
    </location>
</feature>
<accession>A0A1Y1IHV3</accession>
<evidence type="ECO:0000259" key="1">
    <source>
        <dbReference type="Pfam" id="PF14687"/>
    </source>
</evidence>
<gene>
    <name evidence="3" type="ORF">KFL_006420060</name>
</gene>
<protein>
    <recommendedName>
        <fullName evidence="5">DUF4460 domain-containing protein</fullName>
    </recommendedName>
</protein>
<dbReference type="OrthoDB" id="1888383at2759"/>
<dbReference type="PANTHER" id="PTHR31596:SF1">
    <property type="entry name" value="T-CELL ACTIVATION INHIBITOR, MITOCHONDRIAL"/>
    <property type="match status" value="1"/>
</dbReference>
<evidence type="ECO:0008006" key="5">
    <source>
        <dbReference type="Google" id="ProtNLM"/>
    </source>
</evidence>
<dbReference type="Proteomes" id="UP000054558">
    <property type="component" value="Unassembled WGS sequence"/>
</dbReference>
<dbReference type="InterPro" id="IPR028031">
    <property type="entry name" value="DUF4460"/>
</dbReference>
<evidence type="ECO:0000313" key="3">
    <source>
        <dbReference type="EMBL" id="GAQ90460.1"/>
    </source>
</evidence>
<dbReference type="GO" id="GO:0005739">
    <property type="term" value="C:mitochondrion"/>
    <property type="evidence" value="ECO:0000318"/>
    <property type="project" value="GO_Central"/>
</dbReference>
<dbReference type="PANTHER" id="PTHR31596">
    <property type="entry name" value="T-CELL ACTIVATION INHIBITOR, MITOCHONDRIAL"/>
    <property type="match status" value="1"/>
</dbReference>
<dbReference type="OMA" id="IEMIFTH"/>
<dbReference type="EMBL" id="DF237591">
    <property type="protein sequence ID" value="GAQ90460.1"/>
    <property type="molecule type" value="Genomic_DNA"/>
</dbReference>
<feature type="domain" description="DUF4461" evidence="2">
    <location>
        <begin position="188"/>
        <end position="491"/>
    </location>
</feature>
<sequence>MQSLLTKAAWRQQWRGTLTAFLAQASSGVTGGTCQHPDCRAESFSSSAQGELQRAETPTIKSQLRMLYKRVHPDLFHGHPAERATNERSFKLLQEYLSVAHEGSHSPSRHFRFEFFLHPSEETPPPAPTSERTPNLEKVEVALPPPRHAFGTNGELTQSTRRALGKLFAACGLAADISSPDDDISIQSLGDLLRHAGETARQREADVMTSSRRMVIARNALRMGRGVKAVLQGPLLSAPAHVQAEALEKLAKALDLAPDAEVGGITFVLGGKHGLDAATGNVWLRWDAKATEWGARIAAVDMDSVVRAKQRALERQFKEAQVATVVGVEMVYTDHGVGSSSEYEECLDRLESHGRARGPVEGGIFSEVPLRVIRGGDEGVNGFEIDERMGFVSVPVGASAEEVWRFLEKRGQEALGIVHRFRSAEQRLADVSAHVRKKLRLRHLSFDSSISADQYLQCCTKLLRHASTLIQLTDGLSLCIGSVDRLPQEGEDPPLVHMRWNFSINSL</sequence>
<reference evidence="3 4" key="1">
    <citation type="journal article" date="2014" name="Nat. Commun.">
        <title>Klebsormidium flaccidum genome reveals primary factors for plant terrestrial adaptation.</title>
        <authorList>
            <person name="Hori K."/>
            <person name="Maruyama F."/>
            <person name="Fujisawa T."/>
            <person name="Togashi T."/>
            <person name="Yamamoto N."/>
            <person name="Seo M."/>
            <person name="Sato S."/>
            <person name="Yamada T."/>
            <person name="Mori H."/>
            <person name="Tajima N."/>
            <person name="Moriyama T."/>
            <person name="Ikeuchi M."/>
            <person name="Watanabe M."/>
            <person name="Wada H."/>
            <person name="Kobayashi K."/>
            <person name="Saito M."/>
            <person name="Masuda T."/>
            <person name="Sasaki-Sekimoto Y."/>
            <person name="Mashiguchi K."/>
            <person name="Awai K."/>
            <person name="Shimojima M."/>
            <person name="Masuda S."/>
            <person name="Iwai M."/>
            <person name="Nobusawa T."/>
            <person name="Narise T."/>
            <person name="Kondo S."/>
            <person name="Saito H."/>
            <person name="Sato R."/>
            <person name="Murakawa M."/>
            <person name="Ihara Y."/>
            <person name="Oshima-Yamada Y."/>
            <person name="Ohtaka K."/>
            <person name="Satoh M."/>
            <person name="Sonobe K."/>
            <person name="Ishii M."/>
            <person name="Ohtani R."/>
            <person name="Kanamori-Sato M."/>
            <person name="Honoki R."/>
            <person name="Miyazaki D."/>
            <person name="Mochizuki H."/>
            <person name="Umetsu J."/>
            <person name="Higashi K."/>
            <person name="Shibata D."/>
            <person name="Kamiya Y."/>
            <person name="Sato N."/>
            <person name="Nakamura Y."/>
            <person name="Tabata S."/>
            <person name="Ida S."/>
            <person name="Kurokawa K."/>
            <person name="Ohta H."/>
        </authorList>
    </citation>
    <scope>NUCLEOTIDE SEQUENCE [LARGE SCALE GENOMIC DNA]</scope>
    <source>
        <strain evidence="3 4">NIES-2285</strain>
    </source>
</reference>
<name>A0A1Y1IHV3_KLENI</name>
<dbReference type="STRING" id="105231.A0A1Y1IHV3"/>
<dbReference type="Pfam" id="PF14687">
    <property type="entry name" value="DUF4460"/>
    <property type="match status" value="1"/>
</dbReference>
<dbReference type="AlphaFoldDB" id="A0A1Y1IHV3"/>
<evidence type="ECO:0000313" key="4">
    <source>
        <dbReference type="Proteomes" id="UP000054558"/>
    </source>
</evidence>
<organism evidence="3 4">
    <name type="scientific">Klebsormidium nitens</name>
    <name type="common">Green alga</name>
    <name type="synonym">Ulothrix nitens</name>
    <dbReference type="NCBI Taxonomy" id="105231"/>
    <lineage>
        <taxon>Eukaryota</taxon>
        <taxon>Viridiplantae</taxon>
        <taxon>Streptophyta</taxon>
        <taxon>Klebsormidiophyceae</taxon>
        <taxon>Klebsormidiales</taxon>
        <taxon>Klebsormidiaceae</taxon>
        <taxon>Klebsormidium</taxon>
    </lineage>
</organism>